<dbReference type="SUPFAM" id="SSF51351">
    <property type="entry name" value="Triosephosphate isomerase (TIM)"/>
    <property type="match status" value="1"/>
</dbReference>
<gene>
    <name evidence="8 10" type="primary">tpiA</name>
    <name evidence="10" type="ORF">GCM10011289_17200</name>
</gene>
<dbReference type="GO" id="GO:0005829">
    <property type="term" value="C:cytosol"/>
    <property type="evidence" value="ECO:0007669"/>
    <property type="project" value="TreeGrafter"/>
</dbReference>
<evidence type="ECO:0000256" key="9">
    <source>
        <dbReference type="RuleBase" id="RU363013"/>
    </source>
</evidence>
<dbReference type="InterPro" id="IPR000652">
    <property type="entry name" value="Triosephosphate_isomerase"/>
</dbReference>
<dbReference type="NCBIfam" id="TIGR00419">
    <property type="entry name" value="tim"/>
    <property type="match status" value="1"/>
</dbReference>
<comment type="caution">
    <text evidence="10">The sequence shown here is derived from an EMBL/GenBank/DDBJ whole genome shotgun (WGS) entry which is preliminary data.</text>
</comment>
<dbReference type="Pfam" id="PF00121">
    <property type="entry name" value="TIM"/>
    <property type="match status" value="1"/>
</dbReference>
<dbReference type="PROSITE" id="PS00171">
    <property type="entry name" value="TIM_1"/>
    <property type="match status" value="1"/>
</dbReference>
<comment type="pathway">
    <text evidence="2">Carbohydrate metabolism; erythritol degradation.</text>
</comment>
<dbReference type="InterPro" id="IPR020861">
    <property type="entry name" value="Triosephosphate_isomerase_AS"/>
</dbReference>
<evidence type="ECO:0000256" key="2">
    <source>
        <dbReference type="ARBA" id="ARBA00004939"/>
    </source>
</evidence>
<protein>
    <recommendedName>
        <fullName evidence="8 9">Triosephosphate isomerase</fullName>
        <shortName evidence="8">TIM</shortName>
        <shortName evidence="8">TPI</shortName>
        <ecNumber evidence="8 9">5.3.1.1</ecNumber>
    </recommendedName>
    <alternativeName>
        <fullName evidence="8">Triose-phosphate isomerase</fullName>
    </alternativeName>
</protein>
<reference evidence="10" key="2">
    <citation type="submission" date="2020-09" db="EMBL/GenBank/DDBJ databases">
        <authorList>
            <person name="Sun Q."/>
            <person name="Kim S."/>
        </authorList>
    </citation>
    <scope>NUCLEOTIDE SEQUENCE</scope>
    <source>
        <strain evidence="10">KCTC 32182</strain>
    </source>
</reference>
<keyword evidence="5 8" id="KW-0963">Cytoplasm</keyword>
<feature type="active site" description="Electrophile" evidence="8">
    <location>
        <position position="95"/>
    </location>
</feature>
<evidence type="ECO:0000313" key="10">
    <source>
        <dbReference type="EMBL" id="GGY14463.1"/>
    </source>
</evidence>
<comment type="pathway">
    <text evidence="1 8 9">Carbohydrate degradation; glycolysis; D-glyceraldehyde 3-phosphate from glycerone phosphate: step 1/1.</text>
</comment>
<dbReference type="GO" id="GO:0046166">
    <property type="term" value="P:glyceraldehyde-3-phosphate biosynthetic process"/>
    <property type="evidence" value="ECO:0007669"/>
    <property type="project" value="TreeGrafter"/>
</dbReference>
<evidence type="ECO:0000256" key="5">
    <source>
        <dbReference type="ARBA" id="ARBA00022490"/>
    </source>
</evidence>
<feature type="active site" description="Proton acceptor" evidence="8">
    <location>
        <position position="163"/>
    </location>
</feature>
<keyword evidence="6 8" id="KW-0324">Glycolysis</keyword>
<comment type="similarity">
    <text evidence="3 8 9">Belongs to the triosephosphate isomerase family.</text>
</comment>
<name>A0A918P1Y3_9NEIS</name>
<feature type="binding site" evidence="8">
    <location>
        <position position="169"/>
    </location>
    <ligand>
        <name>substrate</name>
    </ligand>
</feature>
<evidence type="ECO:0000256" key="4">
    <source>
        <dbReference type="ARBA" id="ARBA00022432"/>
    </source>
</evidence>
<organism evidence="10 11">
    <name type="scientific">Paludibacterium paludis</name>
    <dbReference type="NCBI Taxonomy" id="1225769"/>
    <lineage>
        <taxon>Bacteria</taxon>
        <taxon>Pseudomonadati</taxon>
        <taxon>Pseudomonadota</taxon>
        <taxon>Betaproteobacteria</taxon>
        <taxon>Neisseriales</taxon>
        <taxon>Chromobacteriaceae</taxon>
        <taxon>Paludibacterium</taxon>
    </lineage>
</organism>
<dbReference type="InterPro" id="IPR035990">
    <property type="entry name" value="TIM_sf"/>
</dbReference>
<feature type="binding site" evidence="8">
    <location>
        <begin position="9"/>
        <end position="11"/>
    </location>
    <ligand>
        <name>substrate</name>
    </ligand>
</feature>
<dbReference type="PANTHER" id="PTHR21139:SF42">
    <property type="entry name" value="TRIOSEPHOSPHATE ISOMERASE"/>
    <property type="match status" value="1"/>
</dbReference>
<evidence type="ECO:0000256" key="3">
    <source>
        <dbReference type="ARBA" id="ARBA00007422"/>
    </source>
</evidence>
<reference evidence="10" key="1">
    <citation type="journal article" date="2014" name="Int. J. Syst. Evol. Microbiol.">
        <title>Complete genome sequence of Corynebacterium casei LMG S-19264T (=DSM 44701T), isolated from a smear-ripened cheese.</title>
        <authorList>
            <consortium name="US DOE Joint Genome Institute (JGI-PGF)"/>
            <person name="Walter F."/>
            <person name="Albersmeier A."/>
            <person name="Kalinowski J."/>
            <person name="Ruckert C."/>
        </authorList>
    </citation>
    <scope>NUCLEOTIDE SEQUENCE</scope>
    <source>
        <strain evidence="10">KCTC 32182</strain>
    </source>
</reference>
<dbReference type="PROSITE" id="PS51440">
    <property type="entry name" value="TIM_2"/>
    <property type="match status" value="1"/>
</dbReference>
<evidence type="ECO:0000256" key="1">
    <source>
        <dbReference type="ARBA" id="ARBA00004680"/>
    </source>
</evidence>
<sequence length="248" mass="26578">MAGKLVIGNWKMNGRRVASETLVAAMLADPRINRPNVGMAPPAPYLALLAGWLEGSHVAVCAQDASRFAKDGAFTGDVSAAMLADIGCQYVLVGHSERRQYHGESNEVLRAKLANVLEAGLVPVLCVGETLTEREEGRHRDVIRHQLSVLEGVDPRRCVVAYEPVWAIGTGKVASLEQIAQMHADIKSWCLQIQKTDVTIRTLYGGSVKADNAEAILSIDDVDGALVGGASLEVESFAMICMAADKLV</sequence>
<dbReference type="PANTHER" id="PTHR21139">
    <property type="entry name" value="TRIOSEPHOSPHATE ISOMERASE"/>
    <property type="match status" value="1"/>
</dbReference>
<dbReference type="EC" id="5.3.1.1" evidence="8 9"/>
<evidence type="ECO:0000313" key="11">
    <source>
        <dbReference type="Proteomes" id="UP000645257"/>
    </source>
</evidence>
<accession>A0A918P1Y3</accession>
<comment type="function">
    <text evidence="8">Involved in the gluconeogenesis. Catalyzes stereospecifically the conversion of dihydroxyacetone phosphate (DHAP) to D-glyceraldehyde-3-phosphate (G3P).</text>
</comment>
<evidence type="ECO:0000256" key="7">
    <source>
        <dbReference type="ARBA" id="ARBA00023235"/>
    </source>
</evidence>
<evidence type="ECO:0000256" key="6">
    <source>
        <dbReference type="ARBA" id="ARBA00023152"/>
    </source>
</evidence>
<dbReference type="HAMAP" id="MF_00147_B">
    <property type="entry name" value="TIM_B"/>
    <property type="match status" value="1"/>
</dbReference>
<comment type="subunit">
    <text evidence="8 9">Homodimer.</text>
</comment>
<comment type="subcellular location">
    <subcellularLocation>
        <location evidence="8 9">Cytoplasm</location>
    </subcellularLocation>
</comment>
<keyword evidence="4 8" id="KW-0312">Gluconeogenesis</keyword>
<proteinExistence type="inferred from homology"/>
<comment type="pathway">
    <text evidence="8 9">Carbohydrate biosynthesis; gluconeogenesis.</text>
</comment>
<keyword evidence="11" id="KW-1185">Reference proteome</keyword>
<dbReference type="InterPro" id="IPR022896">
    <property type="entry name" value="TrioseP_Isoase_bac/euk"/>
</dbReference>
<dbReference type="InterPro" id="IPR013785">
    <property type="entry name" value="Aldolase_TIM"/>
</dbReference>
<comment type="catalytic activity">
    <reaction evidence="8 9">
        <text>D-glyceraldehyde 3-phosphate = dihydroxyacetone phosphate</text>
        <dbReference type="Rhea" id="RHEA:18585"/>
        <dbReference type="ChEBI" id="CHEBI:57642"/>
        <dbReference type="ChEBI" id="CHEBI:59776"/>
        <dbReference type="EC" id="5.3.1.1"/>
    </reaction>
</comment>
<dbReference type="Proteomes" id="UP000645257">
    <property type="component" value="Unassembled WGS sequence"/>
</dbReference>
<dbReference type="CDD" id="cd00311">
    <property type="entry name" value="TIM"/>
    <property type="match status" value="1"/>
</dbReference>
<feature type="binding site" evidence="8">
    <location>
        <begin position="228"/>
        <end position="229"/>
    </location>
    <ligand>
        <name>substrate</name>
    </ligand>
</feature>
<dbReference type="GO" id="GO:0019563">
    <property type="term" value="P:glycerol catabolic process"/>
    <property type="evidence" value="ECO:0007669"/>
    <property type="project" value="TreeGrafter"/>
</dbReference>
<dbReference type="AlphaFoldDB" id="A0A918P1Y3"/>
<evidence type="ECO:0000256" key="8">
    <source>
        <dbReference type="HAMAP-Rule" id="MF_00147"/>
    </source>
</evidence>
<dbReference type="FunFam" id="3.20.20.70:FF:000016">
    <property type="entry name" value="Triosephosphate isomerase"/>
    <property type="match status" value="1"/>
</dbReference>
<dbReference type="Gene3D" id="3.20.20.70">
    <property type="entry name" value="Aldolase class I"/>
    <property type="match status" value="1"/>
</dbReference>
<dbReference type="GO" id="GO:0006096">
    <property type="term" value="P:glycolytic process"/>
    <property type="evidence" value="ECO:0007669"/>
    <property type="project" value="UniProtKB-UniRule"/>
</dbReference>
<dbReference type="GO" id="GO:0004807">
    <property type="term" value="F:triose-phosphate isomerase activity"/>
    <property type="evidence" value="ECO:0007669"/>
    <property type="project" value="UniProtKB-UniRule"/>
</dbReference>
<feature type="binding site" evidence="8">
    <location>
        <position position="207"/>
    </location>
    <ligand>
        <name>substrate</name>
    </ligand>
</feature>
<keyword evidence="7 8" id="KW-0413">Isomerase</keyword>
<dbReference type="GO" id="GO:0006094">
    <property type="term" value="P:gluconeogenesis"/>
    <property type="evidence" value="ECO:0007669"/>
    <property type="project" value="UniProtKB-UniRule"/>
</dbReference>
<dbReference type="EMBL" id="BMYX01000008">
    <property type="protein sequence ID" value="GGY14463.1"/>
    <property type="molecule type" value="Genomic_DNA"/>
</dbReference>